<evidence type="ECO:0000313" key="8">
    <source>
        <dbReference type="EMBL" id="OQR76419.1"/>
    </source>
</evidence>
<name>A0A1V9XSG1_9ACAR</name>
<dbReference type="GO" id="GO:0042742">
    <property type="term" value="P:defense response to bacterium"/>
    <property type="evidence" value="ECO:0007669"/>
    <property type="project" value="UniProtKB-KW"/>
</dbReference>
<dbReference type="GO" id="GO:0031640">
    <property type="term" value="P:killing of cells of another organism"/>
    <property type="evidence" value="ECO:0007669"/>
    <property type="project" value="UniProtKB-KW"/>
</dbReference>
<protein>
    <recommendedName>
        <fullName evidence="2">lysozyme</fullName>
        <ecNumber evidence="2">3.2.1.17</ecNumber>
    </recommendedName>
</protein>
<evidence type="ECO:0000256" key="3">
    <source>
        <dbReference type="ARBA" id="ARBA00022638"/>
    </source>
</evidence>
<dbReference type="FunCoup" id="A0A1V9XSG1">
    <property type="interactions" value="3"/>
</dbReference>
<evidence type="ECO:0000256" key="2">
    <source>
        <dbReference type="ARBA" id="ARBA00012732"/>
    </source>
</evidence>
<dbReference type="AlphaFoldDB" id="A0A1V9XSG1"/>
<evidence type="ECO:0000256" key="4">
    <source>
        <dbReference type="ARBA" id="ARBA00023157"/>
    </source>
</evidence>
<dbReference type="PRINTS" id="PR00135">
    <property type="entry name" value="LYZLACT"/>
</dbReference>
<keyword evidence="5" id="KW-0326">Glycosidase</keyword>
<dbReference type="SMART" id="SM00263">
    <property type="entry name" value="LYZ1"/>
    <property type="match status" value="1"/>
</dbReference>
<dbReference type="PANTHER" id="PTHR11407">
    <property type="entry name" value="LYSOZYME C"/>
    <property type="match status" value="1"/>
</dbReference>
<comment type="similarity">
    <text evidence="6">Belongs to the glycosyl hydrolase 22 family.</text>
</comment>
<dbReference type="STRING" id="418985.A0A1V9XSG1"/>
<dbReference type="EMBL" id="MNPL01004849">
    <property type="protein sequence ID" value="OQR76419.1"/>
    <property type="molecule type" value="Genomic_DNA"/>
</dbReference>
<dbReference type="SUPFAM" id="SSF53955">
    <property type="entry name" value="Lysozyme-like"/>
    <property type="match status" value="1"/>
</dbReference>
<dbReference type="InterPro" id="IPR001916">
    <property type="entry name" value="Glyco_hydro_22"/>
</dbReference>
<dbReference type="PROSITE" id="PS51348">
    <property type="entry name" value="GLYCOSYL_HYDROL_F22_2"/>
    <property type="match status" value="1"/>
</dbReference>
<dbReference type="Proteomes" id="UP000192247">
    <property type="component" value="Unassembled WGS sequence"/>
</dbReference>
<dbReference type="PANTHER" id="PTHR11407:SF63">
    <property type="entry name" value="LYSOZYME C"/>
    <property type="match status" value="1"/>
</dbReference>
<keyword evidence="4" id="KW-1015">Disulfide bond</keyword>
<keyword evidence="9" id="KW-1185">Reference proteome</keyword>
<proteinExistence type="inferred from homology"/>
<dbReference type="EC" id="3.2.1.17" evidence="2"/>
<dbReference type="GO" id="GO:0003796">
    <property type="term" value="F:lysozyme activity"/>
    <property type="evidence" value="ECO:0007669"/>
    <property type="project" value="UniProtKB-EC"/>
</dbReference>
<organism evidence="8 9">
    <name type="scientific">Tropilaelaps mercedesae</name>
    <dbReference type="NCBI Taxonomy" id="418985"/>
    <lineage>
        <taxon>Eukaryota</taxon>
        <taxon>Metazoa</taxon>
        <taxon>Ecdysozoa</taxon>
        <taxon>Arthropoda</taxon>
        <taxon>Chelicerata</taxon>
        <taxon>Arachnida</taxon>
        <taxon>Acari</taxon>
        <taxon>Parasitiformes</taxon>
        <taxon>Mesostigmata</taxon>
        <taxon>Gamasina</taxon>
        <taxon>Dermanyssoidea</taxon>
        <taxon>Laelapidae</taxon>
        <taxon>Tropilaelaps</taxon>
    </lineage>
</organism>
<evidence type="ECO:0000256" key="6">
    <source>
        <dbReference type="RuleBase" id="RU004440"/>
    </source>
</evidence>
<keyword evidence="3" id="KW-0081">Bacteriolytic enzyme</keyword>
<dbReference type="PROSITE" id="PS00128">
    <property type="entry name" value="GLYCOSYL_HYDROL_F22_1"/>
    <property type="match status" value="1"/>
</dbReference>
<reference evidence="8 9" key="1">
    <citation type="journal article" date="2017" name="Gigascience">
        <title>Draft genome of the honey bee ectoparasitic mite, Tropilaelaps mercedesae, is shaped by the parasitic life history.</title>
        <authorList>
            <person name="Dong X."/>
            <person name="Armstrong S.D."/>
            <person name="Xia D."/>
            <person name="Makepeace B.L."/>
            <person name="Darby A.C."/>
            <person name="Kadowaki T."/>
        </authorList>
    </citation>
    <scope>NUCLEOTIDE SEQUENCE [LARGE SCALE GENOMIC DNA]</scope>
    <source>
        <strain evidence="8">Wuxi-XJTLU</strain>
    </source>
</reference>
<sequence length="159" mass="18476">MHCLSGYSRVALLLIVVLLVLCVVLPSWVASRRVHRCFVARKIREHTAYKRLWQIKQFLCIIDMVSNFNISLAVLRSNGQRTVGIFQFPSKWYCVDKIKGEGRAGKCHQLCEAFLDEDLVNDVRCASIATNQYGFRFWKGWEDRCFLRNIDHYLEGCAL</sequence>
<evidence type="ECO:0000259" key="7">
    <source>
        <dbReference type="PROSITE" id="PS00128"/>
    </source>
</evidence>
<gene>
    <name evidence="8" type="ORF">BIW11_07795</name>
</gene>
<keyword evidence="3" id="KW-0929">Antimicrobial</keyword>
<feature type="domain" description="Glycosyl hydrolases family 22 (GH22)" evidence="7">
    <location>
        <begin position="107"/>
        <end position="125"/>
    </location>
</feature>
<dbReference type="OrthoDB" id="6692707at2759"/>
<dbReference type="Gene3D" id="1.10.530.10">
    <property type="match status" value="1"/>
</dbReference>
<dbReference type="InterPro" id="IPR023346">
    <property type="entry name" value="Lysozyme-like_dom_sf"/>
</dbReference>
<dbReference type="InterPro" id="IPR019799">
    <property type="entry name" value="Glyco_hydro_22_CS"/>
</dbReference>
<keyword evidence="5" id="KW-0378">Hydrolase</keyword>
<comment type="catalytic activity">
    <reaction evidence="1">
        <text>Hydrolysis of (1-&gt;4)-beta-linkages between N-acetylmuramic acid and N-acetyl-D-glucosamine residues in a peptidoglycan and between N-acetyl-D-glucosamine residues in chitodextrins.</text>
        <dbReference type="EC" id="3.2.1.17"/>
    </reaction>
</comment>
<evidence type="ECO:0000256" key="1">
    <source>
        <dbReference type="ARBA" id="ARBA00000632"/>
    </source>
</evidence>
<evidence type="ECO:0000313" key="9">
    <source>
        <dbReference type="Proteomes" id="UP000192247"/>
    </source>
</evidence>
<accession>A0A1V9XSG1</accession>
<comment type="caution">
    <text evidence="8">The sequence shown here is derived from an EMBL/GenBank/DDBJ whole genome shotgun (WGS) entry which is preliminary data.</text>
</comment>
<dbReference type="InParanoid" id="A0A1V9XSG1"/>
<evidence type="ECO:0000256" key="5">
    <source>
        <dbReference type="ARBA" id="ARBA00023295"/>
    </source>
</evidence>
<dbReference type="Pfam" id="PF00062">
    <property type="entry name" value="Lys"/>
    <property type="match status" value="1"/>
</dbReference>